<accession>A0A285SU45</accession>
<feature type="transmembrane region" description="Helical" evidence="1">
    <location>
        <begin position="6"/>
        <end position="27"/>
    </location>
</feature>
<dbReference type="RefSeq" id="WP_266102347.1">
    <property type="nucleotide sequence ID" value="NZ_CP046908.1"/>
</dbReference>
<name>A0A285SU45_9HYPH</name>
<dbReference type="EMBL" id="OBML01000006">
    <property type="protein sequence ID" value="SOC09960.1"/>
    <property type="molecule type" value="Genomic_DNA"/>
</dbReference>
<gene>
    <name evidence="2" type="ORF">SAMN05421512_106159</name>
</gene>
<proteinExistence type="predicted"/>
<organism evidence="2 3">
    <name type="scientific">Stappia indica</name>
    <dbReference type="NCBI Taxonomy" id="538381"/>
    <lineage>
        <taxon>Bacteria</taxon>
        <taxon>Pseudomonadati</taxon>
        <taxon>Pseudomonadota</taxon>
        <taxon>Alphaproteobacteria</taxon>
        <taxon>Hyphomicrobiales</taxon>
        <taxon>Stappiaceae</taxon>
        <taxon>Stappia</taxon>
    </lineage>
</organism>
<evidence type="ECO:0000313" key="3">
    <source>
        <dbReference type="Proteomes" id="UP000219331"/>
    </source>
</evidence>
<reference evidence="2 3" key="1">
    <citation type="submission" date="2017-08" db="EMBL/GenBank/DDBJ databases">
        <authorList>
            <person name="de Groot N.N."/>
        </authorList>
    </citation>
    <scope>NUCLEOTIDE SEQUENCE [LARGE SCALE GENOMIC DNA]</scope>
    <source>
        <strain evidence="2 3">USBA 352</strain>
    </source>
</reference>
<protein>
    <submittedName>
        <fullName evidence="2">Uncharacterized protein</fullName>
    </submittedName>
</protein>
<evidence type="ECO:0000313" key="2">
    <source>
        <dbReference type="EMBL" id="SOC09960.1"/>
    </source>
</evidence>
<evidence type="ECO:0000256" key="1">
    <source>
        <dbReference type="SAM" id="Phobius"/>
    </source>
</evidence>
<dbReference type="AlphaFoldDB" id="A0A285SU45"/>
<keyword evidence="1" id="KW-0812">Transmembrane</keyword>
<sequence length="44" mass="4910">MRSDLLLPAGLFFAAAFVATGALWWVYGERIYVDRLLTGIANCF</sequence>
<keyword evidence="1" id="KW-0472">Membrane</keyword>
<dbReference type="Proteomes" id="UP000219331">
    <property type="component" value="Unassembled WGS sequence"/>
</dbReference>
<dbReference type="STRING" id="538381.GCA_001696535_02687"/>
<keyword evidence="1" id="KW-1133">Transmembrane helix</keyword>
<keyword evidence="3" id="KW-1185">Reference proteome</keyword>